<feature type="transmembrane region" description="Helical" evidence="2">
    <location>
        <begin position="81"/>
        <end position="103"/>
    </location>
</feature>
<keyword evidence="2" id="KW-0812">Transmembrane</keyword>
<dbReference type="Proteomes" id="UP001059836">
    <property type="component" value="Chromosome"/>
</dbReference>
<sequence>MDSEGGPRVAGTDVPARGHRHDPLRTLARIRGAVIGAGSAGTAIGAHTIGHGMLPDTGSLILMVAVCGALGRAVAGRSPRGGMGVVSFAGLLIAGQVLAHCSMAGLSGELPTHGGVLMLVAHMGATMLTVGVWALVEATAYPLLVAVLAAVMALATFAGLTRLPVPTADLRLSWTARRGDQRPLGRGRRVPCADGTRGPPCGPVPAFTSG</sequence>
<feature type="region of interest" description="Disordered" evidence="1">
    <location>
        <begin position="181"/>
        <end position="210"/>
    </location>
</feature>
<name>A0ABX6IFH0_9ACTN</name>
<feature type="transmembrane region" description="Helical" evidence="2">
    <location>
        <begin position="141"/>
        <end position="161"/>
    </location>
</feature>
<reference evidence="3" key="1">
    <citation type="journal article" date="2021" name="Nat. Microbiol.">
        <title>Cocultivation of an ultrasmall environmental parasitic bacterium with lytic ability against bacteria associated with wastewater foams.</title>
        <authorList>
            <person name="Batinovic S."/>
            <person name="Rose J.J.A."/>
            <person name="Ratcliffe J."/>
            <person name="Seviour R.J."/>
            <person name="Petrovski S."/>
        </authorList>
    </citation>
    <scope>NUCLEOTIDE SEQUENCE</scope>
    <source>
        <strain evidence="3">CON9</strain>
    </source>
</reference>
<accession>A0ABX6IFH0</accession>
<keyword evidence="2" id="KW-0472">Membrane</keyword>
<keyword evidence="4" id="KW-1185">Reference proteome</keyword>
<feature type="transmembrane region" description="Helical" evidence="2">
    <location>
        <begin position="115"/>
        <end position="135"/>
    </location>
</feature>
<feature type="transmembrane region" description="Helical" evidence="2">
    <location>
        <begin position="57"/>
        <end position="75"/>
    </location>
</feature>
<protein>
    <submittedName>
        <fullName evidence="3">Uncharacterized protein</fullName>
    </submittedName>
</protein>
<organism evidence="3 4">
    <name type="scientific">Gordonia pseudamarae</name>
    <dbReference type="NCBI Taxonomy" id="2831662"/>
    <lineage>
        <taxon>Bacteria</taxon>
        <taxon>Bacillati</taxon>
        <taxon>Actinomycetota</taxon>
        <taxon>Actinomycetes</taxon>
        <taxon>Mycobacteriales</taxon>
        <taxon>Gordoniaceae</taxon>
        <taxon>Gordonia</taxon>
    </lineage>
</organism>
<evidence type="ECO:0000313" key="3">
    <source>
        <dbReference type="EMBL" id="QHN34607.1"/>
    </source>
</evidence>
<dbReference type="EMBL" id="CP045809">
    <property type="protein sequence ID" value="QHN34607.1"/>
    <property type="molecule type" value="Genomic_DNA"/>
</dbReference>
<evidence type="ECO:0000256" key="1">
    <source>
        <dbReference type="SAM" id="MobiDB-lite"/>
    </source>
</evidence>
<gene>
    <name evidence="3" type="ORF">GII31_06550</name>
</gene>
<proteinExistence type="predicted"/>
<evidence type="ECO:0000256" key="2">
    <source>
        <dbReference type="SAM" id="Phobius"/>
    </source>
</evidence>
<evidence type="ECO:0000313" key="4">
    <source>
        <dbReference type="Proteomes" id="UP001059836"/>
    </source>
</evidence>
<feature type="region of interest" description="Disordered" evidence="1">
    <location>
        <begin position="1"/>
        <end position="22"/>
    </location>
</feature>
<dbReference type="RefSeq" id="WP_213247898.1">
    <property type="nucleotide sequence ID" value="NZ_CP045806.1"/>
</dbReference>
<keyword evidence="2" id="KW-1133">Transmembrane helix</keyword>